<feature type="region of interest" description="Disordered" evidence="1">
    <location>
        <begin position="94"/>
        <end position="286"/>
    </location>
</feature>
<dbReference type="GeneID" id="39584932"/>
<reference evidence="2 3" key="1">
    <citation type="submission" date="2018-11" db="EMBL/GenBank/DDBJ databases">
        <title>Genome sequence of Apiotrichum porosum DSM 27194.</title>
        <authorList>
            <person name="Aliyu H."/>
            <person name="Gorte O."/>
            <person name="Ochsenreither K."/>
        </authorList>
    </citation>
    <scope>NUCLEOTIDE SEQUENCE [LARGE SCALE GENOMIC DNA]</scope>
    <source>
        <strain evidence="2 3">DSM 27194</strain>
    </source>
</reference>
<keyword evidence="3" id="KW-1185">Reference proteome</keyword>
<evidence type="ECO:0000313" key="2">
    <source>
        <dbReference type="EMBL" id="RSH87871.1"/>
    </source>
</evidence>
<evidence type="ECO:0000256" key="1">
    <source>
        <dbReference type="SAM" id="MobiDB-lite"/>
    </source>
</evidence>
<sequence>MFPLFTTPLTGDMTGSGSAFTSCSCAHGEGLRGVTPQPRKPAVSLFPIIPPPPPPPQQPRASQSTLLSAIAGASTSINPPVRVKTCSEWANDVAAARGDRGDPTHHHTQLAAPNHTREPASSAPTSVSAAKSSGTYPPTSPAKWYEDAAADARVQLPSIPTAATEDSPPPATPASNPELKRALEYDDDDHFGDVEPQPKRRSAPASPVGKLVRVLSRTSPNPPHAGVPTSSLTSPQEEARRHRTTAPAPRSRGSTKSPAASHYTNLAPLSSLPRNHQFHTTSTDKP</sequence>
<proteinExistence type="predicted"/>
<organism evidence="2 3">
    <name type="scientific">Apiotrichum porosum</name>
    <dbReference type="NCBI Taxonomy" id="105984"/>
    <lineage>
        <taxon>Eukaryota</taxon>
        <taxon>Fungi</taxon>
        <taxon>Dikarya</taxon>
        <taxon>Basidiomycota</taxon>
        <taxon>Agaricomycotina</taxon>
        <taxon>Tremellomycetes</taxon>
        <taxon>Trichosporonales</taxon>
        <taxon>Trichosporonaceae</taxon>
        <taxon>Apiotrichum</taxon>
    </lineage>
</organism>
<dbReference type="RefSeq" id="XP_028480079.1">
    <property type="nucleotide sequence ID" value="XM_028616222.1"/>
</dbReference>
<dbReference type="AlphaFoldDB" id="A0A427Y9N6"/>
<feature type="compositionally biased region" description="Polar residues" evidence="1">
    <location>
        <begin position="60"/>
        <end position="78"/>
    </location>
</feature>
<evidence type="ECO:0000313" key="3">
    <source>
        <dbReference type="Proteomes" id="UP000279236"/>
    </source>
</evidence>
<dbReference type="EMBL" id="RSCE01000001">
    <property type="protein sequence ID" value="RSH87871.1"/>
    <property type="molecule type" value="Genomic_DNA"/>
</dbReference>
<protein>
    <submittedName>
        <fullName evidence="2">Uncharacterized protein</fullName>
    </submittedName>
</protein>
<feature type="compositionally biased region" description="Low complexity" evidence="1">
    <location>
        <begin position="120"/>
        <end position="133"/>
    </location>
</feature>
<name>A0A427Y9N6_9TREE</name>
<feature type="region of interest" description="Disordered" evidence="1">
    <location>
        <begin position="50"/>
        <end position="78"/>
    </location>
</feature>
<accession>A0A427Y9N6</accession>
<comment type="caution">
    <text evidence="2">The sequence shown here is derived from an EMBL/GenBank/DDBJ whole genome shotgun (WGS) entry which is preliminary data.</text>
</comment>
<gene>
    <name evidence="2" type="ORF">EHS24_000389</name>
</gene>
<dbReference type="Proteomes" id="UP000279236">
    <property type="component" value="Unassembled WGS sequence"/>
</dbReference>
<feature type="compositionally biased region" description="Polar residues" evidence="1">
    <location>
        <begin position="254"/>
        <end position="286"/>
    </location>
</feature>